<dbReference type="Pfam" id="PF00059">
    <property type="entry name" value="Lectin_C"/>
    <property type="match status" value="2"/>
</dbReference>
<evidence type="ECO:0000259" key="2">
    <source>
        <dbReference type="PROSITE" id="PS50041"/>
    </source>
</evidence>
<evidence type="ECO:0000313" key="4">
    <source>
        <dbReference type="Proteomes" id="UP001558613"/>
    </source>
</evidence>
<dbReference type="PANTHER" id="PTHR45784:SF3">
    <property type="entry name" value="C-TYPE LECTIN DOMAIN FAMILY 4 MEMBER K-LIKE-RELATED"/>
    <property type="match status" value="1"/>
</dbReference>
<gene>
    <name evidence="3" type="ORF">QQF64_020203</name>
</gene>
<evidence type="ECO:0000256" key="1">
    <source>
        <dbReference type="ARBA" id="ARBA00023157"/>
    </source>
</evidence>
<dbReference type="PROSITE" id="PS50041">
    <property type="entry name" value="C_TYPE_LECTIN_2"/>
    <property type="match status" value="2"/>
</dbReference>
<keyword evidence="1" id="KW-1015">Disulfide bond</keyword>
<proteinExistence type="predicted"/>
<reference evidence="3 4" key="1">
    <citation type="submission" date="2023-09" db="EMBL/GenBank/DDBJ databases">
        <authorList>
            <person name="Wang M."/>
        </authorList>
    </citation>
    <scope>NUCLEOTIDE SEQUENCE [LARGE SCALE GENOMIC DNA]</scope>
    <source>
        <strain evidence="3">GT-2023</strain>
        <tissue evidence="3">Liver</tissue>
    </source>
</reference>
<feature type="domain" description="C-type lectin" evidence="2">
    <location>
        <begin position="155"/>
        <end position="274"/>
    </location>
</feature>
<dbReference type="EMBL" id="JAYMGO010000023">
    <property type="protein sequence ID" value="KAL1249198.1"/>
    <property type="molecule type" value="Genomic_DNA"/>
</dbReference>
<dbReference type="InterPro" id="IPR018378">
    <property type="entry name" value="C-type_lectin_CS"/>
</dbReference>
<dbReference type="InterPro" id="IPR016186">
    <property type="entry name" value="C-type_lectin-like/link_sf"/>
</dbReference>
<dbReference type="PANTHER" id="PTHR45784">
    <property type="entry name" value="C-TYPE LECTIN DOMAIN FAMILY 20 MEMBER A-RELATED"/>
    <property type="match status" value="1"/>
</dbReference>
<dbReference type="SUPFAM" id="SSF56436">
    <property type="entry name" value="C-type lectin-like"/>
    <property type="match status" value="2"/>
</dbReference>
<feature type="domain" description="C-type lectin" evidence="2">
    <location>
        <begin position="44"/>
        <end position="156"/>
    </location>
</feature>
<protein>
    <recommendedName>
        <fullName evidence="2">C-type lectin domain-containing protein</fullName>
    </recommendedName>
</protein>
<dbReference type="PROSITE" id="PS00615">
    <property type="entry name" value="C_TYPE_LECTIN_1"/>
    <property type="match status" value="1"/>
</dbReference>
<comment type="caution">
    <text evidence="3">The sequence shown here is derived from an EMBL/GenBank/DDBJ whole genome shotgun (WGS) entry which is preliminary data.</text>
</comment>
<dbReference type="SMART" id="SM00034">
    <property type="entry name" value="CLECT"/>
    <property type="match status" value="2"/>
</dbReference>
<evidence type="ECO:0000313" key="3">
    <source>
        <dbReference type="EMBL" id="KAL1249198.1"/>
    </source>
</evidence>
<organism evidence="3 4">
    <name type="scientific">Cirrhinus molitorella</name>
    <name type="common">mud carp</name>
    <dbReference type="NCBI Taxonomy" id="172907"/>
    <lineage>
        <taxon>Eukaryota</taxon>
        <taxon>Metazoa</taxon>
        <taxon>Chordata</taxon>
        <taxon>Craniata</taxon>
        <taxon>Vertebrata</taxon>
        <taxon>Euteleostomi</taxon>
        <taxon>Actinopterygii</taxon>
        <taxon>Neopterygii</taxon>
        <taxon>Teleostei</taxon>
        <taxon>Ostariophysi</taxon>
        <taxon>Cypriniformes</taxon>
        <taxon>Cyprinidae</taxon>
        <taxon>Labeoninae</taxon>
        <taxon>Labeonini</taxon>
        <taxon>Cirrhinus</taxon>
    </lineage>
</organism>
<dbReference type="InterPro" id="IPR016187">
    <property type="entry name" value="CTDL_fold"/>
</dbReference>
<dbReference type="Proteomes" id="UP001558613">
    <property type="component" value="Unassembled WGS sequence"/>
</dbReference>
<keyword evidence="4" id="KW-1185">Reference proteome</keyword>
<sequence>MSVCPDKRRNTNTPESSIEMERIILTSLLLTAVVSSSAGALRQYHFVSQQRNWTEAQKYCREKHTDLVTINDMQEQNDTKQAIERVNSNVERVWIGLKSTNTWIWSRDPAFYSGGDLRYKNWENSQPKGNGDCVFMNNEGKWNDRNCSFTKYFICYNDKLVLVSENKTWAEAVRHCRNNDMDLVSVDSEQMQQQVMNMIINASSTLVWLGLRHSCTVGIWFWVNGQTVCYDQWTPDYDKDLNECEKTVRSGAIRTNDTRWISRPETDRYNFICSK</sequence>
<dbReference type="CDD" id="cd00037">
    <property type="entry name" value="CLECT"/>
    <property type="match status" value="1"/>
</dbReference>
<dbReference type="InterPro" id="IPR001304">
    <property type="entry name" value="C-type_lectin-like"/>
</dbReference>
<accession>A0ABR3LCE0</accession>
<dbReference type="Gene3D" id="3.10.100.10">
    <property type="entry name" value="Mannose-Binding Protein A, subunit A"/>
    <property type="match status" value="2"/>
</dbReference>
<name>A0ABR3LCE0_9TELE</name>